<evidence type="ECO:0000313" key="1">
    <source>
        <dbReference type="EMBL" id="ATF94527.1"/>
    </source>
</evidence>
<dbReference type="EMBL" id="CP023525">
    <property type="protein sequence ID" value="ATF94527.1"/>
    <property type="molecule type" value="Genomic_DNA"/>
</dbReference>
<dbReference type="AlphaFoldDB" id="A0A291E3B2"/>
<organism evidence="1 2">
    <name type="scientific">Cedecea neteri</name>
    <dbReference type="NCBI Taxonomy" id="158822"/>
    <lineage>
        <taxon>Bacteria</taxon>
        <taxon>Pseudomonadati</taxon>
        <taxon>Pseudomonadota</taxon>
        <taxon>Gammaproteobacteria</taxon>
        <taxon>Enterobacterales</taxon>
        <taxon>Enterobacteriaceae</taxon>
        <taxon>Cedecea</taxon>
    </lineage>
</organism>
<evidence type="ECO:0008006" key="3">
    <source>
        <dbReference type="Google" id="ProtNLM"/>
    </source>
</evidence>
<proteinExistence type="predicted"/>
<dbReference type="Gene3D" id="3.10.450.160">
    <property type="entry name" value="inner membrane protein cigr"/>
    <property type="match status" value="1"/>
</dbReference>
<dbReference type="RefSeq" id="WP_061279042.1">
    <property type="nucleotide sequence ID" value="NZ_CP023525.1"/>
</dbReference>
<reference evidence="1 2" key="1">
    <citation type="submission" date="2017-09" db="EMBL/GenBank/DDBJ databases">
        <title>FDA dAtabase for Regulatory Grade micrObial Sequences (FDA-ARGOS): Supporting development and validation of Infectious Disease Dx tests.</title>
        <authorList>
            <person name="Minogue T."/>
            <person name="Wolcott M."/>
            <person name="Wasieloski L."/>
            <person name="Aguilar W."/>
            <person name="Moore D."/>
            <person name="Tallon L."/>
            <person name="Sadzewicz L."/>
            <person name="Ott S."/>
            <person name="Zhao X."/>
            <person name="Nagaraj S."/>
            <person name="Vavikolanu K."/>
            <person name="Aluvathingal J."/>
            <person name="Nadendla S."/>
            <person name="Sichtig H."/>
        </authorList>
    </citation>
    <scope>NUCLEOTIDE SEQUENCE [LARGE SCALE GENOMIC DNA]</scope>
    <source>
        <strain evidence="1 2">FDAARGOS_392</strain>
    </source>
</reference>
<dbReference type="InterPro" id="IPR024572">
    <property type="entry name" value="RcnB"/>
</dbReference>
<name>A0A291E3B2_9ENTR</name>
<sequence>MAASLFMIDMNKRCGCVKVSEFFSGAVTSLGSIAIVMMITPALARDNSAWRVSGFISDYHKYHIGDVAPDIYFTPEYNIKQWKIRHLPAPDVGMRWSYMYGTYVLLDEHSHKIVEAYDSDIFYRRMP</sequence>
<evidence type="ECO:0000313" key="2">
    <source>
        <dbReference type="Proteomes" id="UP000217979"/>
    </source>
</evidence>
<dbReference type="Pfam" id="PF11776">
    <property type="entry name" value="RcnB"/>
    <property type="match status" value="1"/>
</dbReference>
<gene>
    <name evidence="1" type="ORF">CO704_21745</name>
</gene>
<protein>
    <recommendedName>
        <fullName evidence="3">Nickel/cobalt homeostasis protein RcnB</fullName>
    </recommendedName>
</protein>
<dbReference type="Proteomes" id="UP000217979">
    <property type="component" value="Chromosome"/>
</dbReference>
<accession>A0A291E3B2</accession>